<keyword evidence="7 9" id="KW-0443">Lipid metabolism</keyword>
<dbReference type="InParanoid" id="D3BKS0"/>
<evidence type="ECO:0000256" key="8">
    <source>
        <dbReference type="ARBA" id="ARBA00023180"/>
    </source>
</evidence>
<dbReference type="GO" id="GO:0005576">
    <property type="term" value="C:extracellular region"/>
    <property type="evidence" value="ECO:0007669"/>
    <property type="project" value="UniProtKB-SubCell"/>
</dbReference>
<proteinExistence type="inferred from homology"/>
<evidence type="ECO:0000256" key="5">
    <source>
        <dbReference type="ARBA" id="ARBA00022801"/>
    </source>
</evidence>
<evidence type="ECO:0000256" key="2">
    <source>
        <dbReference type="ARBA" id="ARBA00007835"/>
    </source>
</evidence>
<dbReference type="PANTHER" id="PTHR12370">
    <property type="entry name" value="PHOSPHOLIPASE B-RELATED"/>
    <property type="match status" value="1"/>
</dbReference>
<evidence type="ECO:0000256" key="4">
    <source>
        <dbReference type="ARBA" id="ARBA00022729"/>
    </source>
</evidence>
<dbReference type="Pfam" id="PF04916">
    <property type="entry name" value="Phospholip_B"/>
    <property type="match status" value="1"/>
</dbReference>
<keyword evidence="8" id="KW-0325">Glycoprotein</keyword>
<comment type="subcellular location">
    <subcellularLocation>
        <location evidence="1">Secreted</location>
    </subcellularLocation>
</comment>
<reference evidence="10 11" key="1">
    <citation type="journal article" date="2011" name="Genome Res.">
        <title>Phylogeny-wide analysis of social amoeba genomes highlights ancient origins for complex intercellular communication.</title>
        <authorList>
            <person name="Heidel A.J."/>
            <person name="Lawal H.M."/>
            <person name="Felder M."/>
            <person name="Schilde C."/>
            <person name="Helps N.R."/>
            <person name="Tunggal B."/>
            <person name="Rivero F."/>
            <person name="John U."/>
            <person name="Schleicher M."/>
            <person name="Eichinger L."/>
            <person name="Platzer M."/>
            <person name="Noegel A.A."/>
            <person name="Schaap P."/>
            <person name="Gloeckner G."/>
        </authorList>
    </citation>
    <scope>NUCLEOTIDE SEQUENCE [LARGE SCALE GENOMIC DNA]</scope>
    <source>
        <strain evidence="11">ATCC 26659 / Pp 5 / PN500</strain>
    </source>
</reference>
<evidence type="ECO:0000256" key="7">
    <source>
        <dbReference type="ARBA" id="ARBA00023098"/>
    </source>
</evidence>
<evidence type="ECO:0000313" key="11">
    <source>
        <dbReference type="Proteomes" id="UP000001396"/>
    </source>
</evidence>
<sequence>MKFYFNILVLIVAFASLSSSIDVSRQQRQHTVNAPSNLQTFTALLDLNNGFRVVSGNQSNGVAWCLYGNEMMTTGWGYISIQTNGAYNDTQQASAAGYLEGYVSAEMIYQNWYNMYVNEYKKSVNDKAIAWIDSNNRYMQQQVAENLDDPYWQQVGLVMTQVASLFQGYNDATTDPSQSLEFYDILLMNMDGDMIDLAPALNISFDAATAAALPPKQHLENFMRKTGHCSSLIKLTDDLTELYAGHTTWSSFYEMVRMFKIYTFAFSSSSLSRSATTMFSSYPASLSSIDDFYLLDTGLVVVETTNGMMNNNLYYLVTPSSVLSWIRVIIANRMASNGANWCTTFGRENSGTYNNQWIIVDYNKFESGVDAHDGMVYVLEQIPGYVEYDDVTNIVRTGYWPSYNVPYFEYIYNVSGFNNTQSYGNFFSYSGNPRAMIFRRDANNVYTFEQYQAELRYNNWEHDPLSAGNSGNAISSRFDLVTKSDPNNPYLNKDAFGGIDSKAVNHAMVRNMQVAAQSGPTYDQQPPFNWKQGDWTYTHVGMPEIWQFPWMIMTTNNMVPAPKSN</sequence>
<protein>
    <recommendedName>
        <fullName evidence="9">Phospholipase B-like</fullName>
        <ecNumber evidence="9">3.1.1.-</ecNumber>
    </recommendedName>
</protein>
<feature type="chain" id="PRO_5011328714" description="Phospholipase B-like" evidence="9">
    <location>
        <begin position="21"/>
        <end position="565"/>
    </location>
</feature>
<accession>D3BKS0</accession>
<evidence type="ECO:0000256" key="3">
    <source>
        <dbReference type="ARBA" id="ARBA00022525"/>
    </source>
</evidence>
<gene>
    <name evidence="10" type="primary">plbA</name>
    <name evidence="10" type="ORF">PPL_09152</name>
</gene>
<keyword evidence="4 9" id="KW-0732">Signal</keyword>
<dbReference type="EC" id="3.1.1.-" evidence="9"/>
<keyword evidence="6 9" id="KW-0442">Lipid degradation</keyword>
<dbReference type="Gene3D" id="3.60.60.30">
    <property type="match status" value="1"/>
</dbReference>
<keyword evidence="3" id="KW-0964">Secreted</keyword>
<dbReference type="FunCoup" id="D3BKS0">
    <property type="interactions" value="2"/>
</dbReference>
<dbReference type="RefSeq" id="XP_020430624.1">
    <property type="nucleotide sequence ID" value="XM_020579949.1"/>
</dbReference>
<dbReference type="GeneID" id="31364627"/>
<comment type="function">
    <text evidence="9">Putative phospholipase.</text>
</comment>
<comment type="caution">
    <text evidence="10">The sequence shown here is derived from an EMBL/GenBank/DDBJ whole genome shotgun (WGS) entry which is preliminary data.</text>
</comment>
<comment type="similarity">
    <text evidence="2 9">Belongs to the phospholipase B-like family.</text>
</comment>
<dbReference type="AlphaFoldDB" id="D3BKS0"/>
<dbReference type="Proteomes" id="UP000001396">
    <property type="component" value="Unassembled WGS sequence"/>
</dbReference>
<name>D3BKS0_HETP5</name>
<evidence type="ECO:0000256" key="6">
    <source>
        <dbReference type="ARBA" id="ARBA00022963"/>
    </source>
</evidence>
<feature type="signal peptide" evidence="9">
    <location>
        <begin position="1"/>
        <end position="20"/>
    </location>
</feature>
<evidence type="ECO:0000256" key="9">
    <source>
        <dbReference type="RuleBase" id="RU364138"/>
    </source>
</evidence>
<dbReference type="GO" id="GO:0009395">
    <property type="term" value="P:phospholipid catabolic process"/>
    <property type="evidence" value="ECO:0007669"/>
    <property type="project" value="TreeGrafter"/>
</dbReference>
<dbReference type="EMBL" id="ADBJ01000038">
    <property type="protein sequence ID" value="EFA78500.1"/>
    <property type="molecule type" value="Genomic_DNA"/>
</dbReference>
<evidence type="ECO:0000256" key="1">
    <source>
        <dbReference type="ARBA" id="ARBA00004613"/>
    </source>
</evidence>
<evidence type="ECO:0000313" key="10">
    <source>
        <dbReference type="EMBL" id="EFA78500.1"/>
    </source>
</evidence>
<dbReference type="PANTHER" id="PTHR12370:SF26">
    <property type="entry name" value="PHOSPHOLIPASE B-LIKE PROTEIN A"/>
    <property type="match status" value="1"/>
</dbReference>
<organism evidence="10 11">
    <name type="scientific">Heterostelium pallidum (strain ATCC 26659 / Pp 5 / PN500)</name>
    <name type="common">Cellular slime mold</name>
    <name type="synonym">Polysphondylium pallidum</name>
    <dbReference type="NCBI Taxonomy" id="670386"/>
    <lineage>
        <taxon>Eukaryota</taxon>
        <taxon>Amoebozoa</taxon>
        <taxon>Evosea</taxon>
        <taxon>Eumycetozoa</taxon>
        <taxon>Dictyostelia</taxon>
        <taxon>Acytosteliales</taxon>
        <taxon>Acytosteliaceae</taxon>
        <taxon>Heterostelium</taxon>
    </lineage>
</organism>
<dbReference type="OMA" id="WSSYYEM"/>
<dbReference type="InterPro" id="IPR007000">
    <property type="entry name" value="PLipase_B-like"/>
</dbReference>
<dbReference type="GO" id="GO:0004620">
    <property type="term" value="F:phospholipase activity"/>
    <property type="evidence" value="ECO:0007669"/>
    <property type="project" value="InterPro"/>
</dbReference>
<keyword evidence="11" id="KW-1185">Reference proteome</keyword>
<keyword evidence="5 9" id="KW-0378">Hydrolase</keyword>